<feature type="domain" description="AMP-binding enzyme C-terminal" evidence="2">
    <location>
        <begin position="435"/>
        <end position="508"/>
    </location>
</feature>
<sequence>MADPPPDPATGPPSLRAVLELRAAELGPRPFLTLPDATLTYGETDELANRVASVLSGLGYGAGDIVMVRAVNGWATVAAWFGCSKIGAVYLPLNALLTGEPLRQVMAHSRSPVILVQDALAAEVQAVRQGLPDLRDVVVVGGPGGGEPRLEDLLEEASSASPPPLVDDPGAPTKLMYTSGTTGVPKGAVVSRSCEALWARCYGDELMPIARGEAVYTCLPLFHITGQGTVLAALWRGGRMTVDPGFSLLSFWRRIREAEAVMFTFVGTILSALARRPPHASDRDNPVRQILGGGAPVDRWREVEERFGVQIMETWGQTETGSCYTWPIRGLPQRPGTIGMPSARWEARIADDEGRPLGPEQTGELWAKPLGPHVMFDGYLGEDGLDAPTREAFTEDGWYRTGDLMAWTEDGELSFVGRQRDAIRRAGEMISPSFIEEAALAHPGVVEAAAVGVPADDGVEEEVLLCVVASEGVELDLAEVASFLAQALPPYLVPRWLRAHLELPKTASTRVRKFQLRELGTAGAWDSRRRRWAPLVESS</sequence>
<dbReference type="Pfam" id="PF13193">
    <property type="entry name" value="AMP-binding_C"/>
    <property type="match status" value="1"/>
</dbReference>
<feature type="domain" description="AMP-dependent synthetase/ligase" evidence="1">
    <location>
        <begin position="22"/>
        <end position="379"/>
    </location>
</feature>
<dbReference type="PANTHER" id="PTHR43767">
    <property type="entry name" value="LONG-CHAIN-FATTY-ACID--COA LIGASE"/>
    <property type="match status" value="1"/>
</dbReference>
<dbReference type="InterPro" id="IPR042099">
    <property type="entry name" value="ANL_N_sf"/>
</dbReference>
<dbReference type="GO" id="GO:0004467">
    <property type="term" value="F:long-chain fatty acid-CoA ligase activity"/>
    <property type="evidence" value="ECO:0007669"/>
    <property type="project" value="UniProtKB-EC"/>
</dbReference>
<gene>
    <name evidence="3" type="ORF">AVDCRST_MAG76-1687</name>
</gene>
<dbReference type="Gene3D" id="3.40.50.12780">
    <property type="entry name" value="N-terminal domain of ligase-like"/>
    <property type="match status" value="1"/>
</dbReference>
<dbReference type="AlphaFoldDB" id="A0A6J4I3Q7"/>
<dbReference type="Gene3D" id="3.30.300.30">
    <property type="match status" value="1"/>
</dbReference>
<organism evidence="3">
    <name type="scientific">uncultured Acidimicrobiales bacterium</name>
    <dbReference type="NCBI Taxonomy" id="310071"/>
    <lineage>
        <taxon>Bacteria</taxon>
        <taxon>Bacillati</taxon>
        <taxon>Actinomycetota</taxon>
        <taxon>Acidimicrobiia</taxon>
        <taxon>Acidimicrobiales</taxon>
        <taxon>environmental samples</taxon>
    </lineage>
</organism>
<dbReference type="PANTHER" id="PTHR43767:SF1">
    <property type="entry name" value="NONRIBOSOMAL PEPTIDE SYNTHASE PES1 (EUROFUNG)-RELATED"/>
    <property type="match status" value="1"/>
</dbReference>
<evidence type="ECO:0000259" key="2">
    <source>
        <dbReference type="Pfam" id="PF13193"/>
    </source>
</evidence>
<reference evidence="3" key="1">
    <citation type="submission" date="2020-02" db="EMBL/GenBank/DDBJ databases">
        <authorList>
            <person name="Meier V. D."/>
        </authorList>
    </citation>
    <scope>NUCLEOTIDE SEQUENCE</scope>
    <source>
        <strain evidence="3">AVDCRST_MAG76</strain>
    </source>
</reference>
<name>A0A6J4I3Q7_9ACTN</name>
<evidence type="ECO:0000259" key="1">
    <source>
        <dbReference type="Pfam" id="PF00501"/>
    </source>
</evidence>
<dbReference type="EMBL" id="CADCSZ010000103">
    <property type="protein sequence ID" value="CAA9239569.1"/>
    <property type="molecule type" value="Genomic_DNA"/>
</dbReference>
<accession>A0A6J4I3Q7</accession>
<keyword evidence="3" id="KW-0436">Ligase</keyword>
<dbReference type="PROSITE" id="PS00455">
    <property type="entry name" value="AMP_BINDING"/>
    <property type="match status" value="1"/>
</dbReference>
<dbReference type="InterPro" id="IPR000873">
    <property type="entry name" value="AMP-dep_synth/lig_dom"/>
</dbReference>
<evidence type="ECO:0000313" key="3">
    <source>
        <dbReference type="EMBL" id="CAA9239569.1"/>
    </source>
</evidence>
<protein>
    <submittedName>
        <fullName evidence="3">Long-chain-fatty-acid--CoA ligase</fullName>
        <ecNumber evidence="3">6.2.1.3</ecNumber>
    </submittedName>
</protein>
<dbReference type="InterPro" id="IPR045851">
    <property type="entry name" value="AMP-bd_C_sf"/>
</dbReference>
<dbReference type="InterPro" id="IPR020845">
    <property type="entry name" value="AMP-binding_CS"/>
</dbReference>
<dbReference type="Pfam" id="PF00501">
    <property type="entry name" value="AMP-binding"/>
    <property type="match status" value="1"/>
</dbReference>
<dbReference type="EC" id="6.2.1.3" evidence="3"/>
<dbReference type="SUPFAM" id="SSF56801">
    <property type="entry name" value="Acetyl-CoA synthetase-like"/>
    <property type="match status" value="1"/>
</dbReference>
<proteinExistence type="predicted"/>
<dbReference type="InterPro" id="IPR025110">
    <property type="entry name" value="AMP-bd_C"/>
</dbReference>
<dbReference type="InterPro" id="IPR050237">
    <property type="entry name" value="ATP-dep_AMP-bd_enzyme"/>
</dbReference>